<proteinExistence type="predicted"/>
<organism evidence="1 2">
    <name type="scientific">Haemaphysalis longicornis</name>
    <name type="common">Bush tick</name>
    <dbReference type="NCBI Taxonomy" id="44386"/>
    <lineage>
        <taxon>Eukaryota</taxon>
        <taxon>Metazoa</taxon>
        <taxon>Ecdysozoa</taxon>
        <taxon>Arthropoda</taxon>
        <taxon>Chelicerata</taxon>
        <taxon>Arachnida</taxon>
        <taxon>Acari</taxon>
        <taxon>Parasitiformes</taxon>
        <taxon>Ixodida</taxon>
        <taxon>Ixodoidea</taxon>
        <taxon>Ixodidae</taxon>
        <taxon>Haemaphysalinae</taxon>
        <taxon>Haemaphysalis</taxon>
    </lineage>
</organism>
<dbReference type="AlphaFoldDB" id="A0A9J6GDJ7"/>
<dbReference type="OrthoDB" id="124789at2759"/>
<evidence type="ECO:0000313" key="1">
    <source>
        <dbReference type="EMBL" id="KAH9372863.1"/>
    </source>
</evidence>
<dbReference type="InterPro" id="IPR052579">
    <property type="entry name" value="Zinc_finger_SWIM"/>
</dbReference>
<name>A0A9J6GDJ7_HAELO</name>
<dbReference type="EMBL" id="JABSTR010000006">
    <property type="protein sequence ID" value="KAH9372863.1"/>
    <property type="molecule type" value="Genomic_DNA"/>
</dbReference>
<dbReference type="VEuPathDB" id="VectorBase:HLOH_052001"/>
<comment type="caution">
    <text evidence="1">The sequence shown here is derived from an EMBL/GenBank/DDBJ whole genome shotgun (WGS) entry which is preliminary data.</text>
</comment>
<dbReference type="PANTHER" id="PTHR31569:SF4">
    <property type="entry name" value="SWIM-TYPE DOMAIN-CONTAINING PROTEIN"/>
    <property type="match status" value="1"/>
</dbReference>
<evidence type="ECO:0000313" key="2">
    <source>
        <dbReference type="Proteomes" id="UP000821853"/>
    </source>
</evidence>
<protein>
    <submittedName>
        <fullName evidence="1">Uncharacterized protein</fullName>
    </submittedName>
</protein>
<gene>
    <name evidence="1" type="ORF">HPB48_009302</name>
</gene>
<dbReference type="PANTHER" id="PTHR31569">
    <property type="entry name" value="SWIM-TYPE DOMAIN-CONTAINING PROTEIN"/>
    <property type="match status" value="1"/>
</dbReference>
<dbReference type="Proteomes" id="UP000821853">
    <property type="component" value="Chromosome 4"/>
</dbReference>
<sequence>MKQLCPATVVIAARRSIQKLEVTKLELTHNHEVSEGVYQSYPESRRLTAEEREFVQPMVELNVPPSKIVERLNENTGKVIVVVMIYTYTSQKYSCGP</sequence>
<reference evidence="1 2" key="1">
    <citation type="journal article" date="2020" name="Cell">
        <title>Large-Scale Comparative Analyses of Tick Genomes Elucidate Their Genetic Diversity and Vector Capacities.</title>
        <authorList>
            <consortium name="Tick Genome and Microbiome Consortium (TIGMIC)"/>
            <person name="Jia N."/>
            <person name="Wang J."/>
            <person name="Shi W."/>
            <person name="Du L."/>
            <person name="Sun Y."/>
            <person name="Zhan W."/>
            <person name="Jiang J.F."/>
            <person name="Wang Q."/>
            <person name="Zhang B."/>
            <person name="Ji P."/>
            <person name="Bell-Sakyi L."/>
            <person name="Cui X.M."/>
            <person name="Yuan T.T."/>
            <person name="Jiang B.G."/>
            <person name="Yang W.F."/>
            <person name="Lam T.T."/>
            <person name="Chang Q.C."/>
            <person name="Ding S.J."/>
            <person name="Wang X.J."/>
            <person name="Zhu J.G."/>
            <person name="Ruan X.D."/>
            <person name="Zhao L."/>
            <person name="Wei J.T."/>
            <person name="Ye R.Z."/>
            <person name="Que T.C."/>
            <person name="Du C.H."/>
            <person name="Zhou Y.H."/>
            <person name="Cheng J.X."/>
            <person name="Dai P.F."/>
            <person name="Guo W.B."/>
            <person name="Han X.H."/>
            <person name="Huang E.J."/>
            <person name="Li L.F."/>
            <person name="Wei W."/>
            <person name="Gao Y.C."/>
            <person name="Liu J.Z."/>
            <person name="Shao H.Z."/>
            <person name="Wang X."/>
            <person name="Wang C.C."/>
            <person name="Yang T.C."/>
            <person name="Huo Q.B."/>
            <person name="Li W."/>
            <person name="Chen H.Y."/>
            <person name="Chen S.E."/>
            <person name="Zhou L.G."/>
            <person name="Ni X.B."/>
            <person name="Tian J.H."/>
            <person name="Sheng Y."/>
            <person name="Liu T."/>
            <person name="Pan Y.S."/>
            <person name="Xia L.Y."/>
            <person name="Li J."/>
            <person name="Zhao F."/>
            <person name="Cao W.C."/>
        </authorList>
    </citation>
    <scope>NUCLEOTIDE SEQUENCE [LARGE SCALE GENOMIC DNA]</scope>
    <source>
        <strain evidence="1">HaeL-2018</strain>
    </source>
</reference>
<accession>A0A9J6GDJ7</accession>
<keyword evidence="2" id="KW-1185">Reference proteome</keyword>